<comment type="similarity">
    <text evidence="10">Belongs to the DPH1/DPH2 family.</text>
</comment>
<dbReference type="RefSeq" id="WP_257000043.1">
    <property type="nucleotide sequence ID" value="NZ_FZMP01000182.1"/>
</dbReference>
<dbReference type="EMBL" id="FZMP01000182">
    <property type="protein sequence ID" value="SNQ61464.1"/>
    <property type="molecule type" value="Genomic_DNA"/>
</dbReference>
<keyword evidence="10" id="KW-0004">4Fe-4S</keyword>
<evidence type="ECO:0000256" key="8">
    <source>
        <dbReference type="ARBA" id="ARBA00023014"/>
    </source>
</evidence>
<dbReference type="Pfam" id="PF01866">
    <property type="entry name" value="Diphthamide_syn"/>
    <property type="match status" value="1"/>
</dbReference>
<evidence type="ECO:0000313" key="12">
    <source>
        <dbReference type="Proteomes" id="UP000218615"/>
    </source>
</evidence>
<evidence type="ECO:0000256" key="3">
    <source>
        <dbReference type="ARBA" id="ARBA00012221"/>
    </source>
</evidence>
<comment type="cofactor">
    <cofactor evidence="1 10">
        <name>[4Fe-4S] cluster</name>
        <dbReference type="ChEBI" id="CHEBI:49883"/>
    </cofactor>
</comment>
<evidence type="ECO:0000256" key="9">
    <source>
        <dbReference type="ARBA" id="ARBA00048403"/>
    </source>
</evidence>
<dbReference type="NCBIfam" id="TIGR00322">
    <property type="entry name" value="diphth2_R"/>
    <property type="match status" value="1"/>
</dbReference>
<dbReference type="Proteomes" id="UP000218615">
    <property type="component" value="Unassembled WGS sequence"/>
</dbReference>
<dbReference type="Gene3D" id="3.40.50.11860">
    <property type="entry name" value="Diphthamide synthesis DPH1/DPH2 domain 3"/>
    <property type="match status" value="1"/>
</dbReference>
<evidence type="ECO:0000256" key="4">
    <source>
        <dbReference type="ARBA" id="ARBA00022679"/>
    </source>
</evidence>
<evidence type="ECO:0000256" key="10">
    <source>
        <dbReference type="PIRNR" id="PIRNR004967"/>
    </source>
</evidence>
<evidence type="ECO:0000256" key="2">
    <source>
        <dbReference type="ARBA" id="ARBA00005156"/>
    </source>
</evidence>
<name>A0A284VQB1_9EURY</name>
<dbReference type="SFLD" id="SFLDG01121">
    <property type="entry name" value="Diphthamide_biosynthesis"/>
    <property type="match status" value="1"/>
</dbReference>
<dbReference type="GO" id="GO:0017183">
    <property type="term" value="P:protein histidyl modification to diphthamide"/>
    <property type="evidence" value="ECO:0007669"/>
    <property type="project" value="UniProtKB-UniRule"/>
</dbReference>
<keyword evidence="5 10" id="KW-0949">S-adenosyl-L-methionine</keyword>
<evidence type="ECO:0000313" key="11">
    <source>
        <dbReference type="EMBL" id="SNQ61464.1"/>
    </source>
</evidence>
<reference evidence="12" key="1">
    <citation type="submission" date="2017-06" db="EMBL/GenBank/DDBJ databases">
        <authorList>
            <person name="Cremers G."/>
        </authorList>
    </citation>
    <scope>NUCLEOTIDE SEQUENCE [LARGE SCALE GENOMIC DNA]</scope>
</reference>
<evidence type="ECO:0000256" key="5">
    <source>
        <dbReference type="ARBA" id="ARBA00022691"/>
    </source>
</evidence>
<organism evidence="11 12">
    <name type="scientific">Candidatus Methanoperedens nitratireducens</name>
    <dbReference type="NCBI Taxonomy" id="1392998"/>
    <lineage>
        <taxon>Archaea</taxon>
        <taxon>Methanobacteriati</taxon>
        <taxon>Methanobacteriota</taxon>
        <taxon>Stenosarchaea group</taxon>
        <taxon>Methanomicrobia</taxon>
        <taxon>Methanosarcinales</taxon>
        <taxon>ANME-2 cluster</taxon>
        <taxon>Candidatus Methanoperedentaceae</taxon>
        <taxon>Candidatus Methanoperedens</taxon>
    </lineage>
</organism>
<dbReference type="EC" id="2.5.1.108" evidence="3 10"/>
<dbReference type="InterPro" id="IPR016435">
    <property type="entry name" value="DPH1/DPH2"/>
</dbReference>
<protein>
    <recommendedName>
        <fullName evidence="3 10">2-(3-amino-3-carboxypropyl)histidine synthase</fullName>
        <ecNumber evidence="3 10">2.5.1.108</ecNumber>
    </recommendedName>
</protein>
<dbReference type="FunFam" id="3.40.50.11860:FF:000001">
    <property type="entry name" value="2-(3-amino-3-carboxypropyl)histidine synthase subunit 2"/>
    <property type="match status" value="1"/>
</dbReference>
<dbReference type="InterPro" id="IPR022428">
    <property type="entry name" value="Dph2_arc"/>
</dbReference>
<dbReference type="GO" id="GO:0046872">
    <property type="term" value="F:metal ion binding"/>
    <property type="evidence" value="ECO:0007669"/>
    <property type="project" value="UniProtKB-KW"/>
</dbReference>
<dbReference type="InterPro" id="IPR042263">
    <property type="entry name" value="DPH1/DPH2_1"/>
</dbReference>
<evidence type="ECO:0000256" key="1">
    <source>
        <dbReference type="ARBA" id="ARBA00001966"/>
    </source>
</evidence>
<comment type="catalytic activity">
    <reaction evidence="9 10">
        <text>L-histidyl-[translation elongation factor 2] + S-adenosyl-L-methionine = 2-[(3S)-amino-3-carboxypropyl]-L-histidyl-[translation elongation factor 2] + S-methyl-5'-thioadenosine + H(+)</text>
        <dbReference type="Rhea" id="RHEA:36783"/>
        <dbReference type="Rhea" id="RHEA-COMP:9748"/>
        <dbReference type="Rhea" id="RHEA-COMP:9749"/>
        <dbReference type="ChEBI" id="CHEBI:15378"/>
        <dbReference type="ChEBI" id="CHEBI:17509"/>
        <dbReference type="ChEBI" id="CHEBI:29979"/>
        <dbReference type="ChEBI" id="CHEBI:59789"/>
        <dbReference type="ChEBI" id="CHEBI:73995"/>
        <dbReference type="EC" id="2.5.1.108"/>
    </reaction>
</comment>
<gene>
    <name evidence="11" type="primary">dph</name>
    <name evidence="11" type="ORF">MNV_370006</name>
</gene>
<dbReference type="PANTHER" id="PTHR10762">
    <property type="entry name" value="DIPHTHAMIDE BIOSYNTHESIS PROTEIN"/>
    <property type="match status" value="1"/>
</dbReference>
<accession>A0A284VQB1</accession>
<evidence type="ECO:0000256" key="7">
    <source>
        <dbReference type="ARBA" id="ARBA00023004"/>
    </source>
</evidence>
<dbReference type="PANTHER" id="PTHR10762:SF1">
    <property type="entry name" value="2-(3-AMINO-3-CARBOXYPROPYL)HISTIDINE SYNTHASE SUBUNIT 1"/>
    <property type="match status" value="1"/>
</dbReference>
<dbReference type="PIRSF" id="PIRSF004967">
    <property type="entry name" value="DPH1"/>
    <property type="match status" value="1"/>
</dbReference>
<dbReference type="UniPathway" id="UPA00559"/>
<keyword evidence="6 10" id="KW-0479">Metal-binding</keyword>
<keyword evidence="4 10" id="KW-0808">Transferase</keyword>
<dbReference type="AlphaFoldDB" id="A0A284VQB1"/>
<dbReference type="Gene3D" id="3.40.50.11850">
    <property type="entry name" value="Diphthamide synthesis DPH1/DPH2 domain 2"/>
    <property type="match status" value="1"/>
</dbReference>
<proteinExistence type="inferred from homology"/>
<comment type="pathway">
    <text evidence="2 10">Protein modification; peptidyl-diphthamide biosynthesis.</text>
</comment>
<evidence type="ECO:0000256" key="6">
    <source>
        <dbReference type="ARBA" id="ARBA00022723"/>
    </source>
</evidence>
<keyword evidence="12" id="KW-1185">Reference proteome</keyword>
<keyword evidence="7 10" id="KW-0408">Iron</keyword>
<dbReference type="NCBIfam" id="TIGR03682">
    <property type="entry name" value="arCOG04112"/>
    <property type="match status" value="1"/>
</dbReference>
<dbReference type="SFLD" id="SFLDS00032">
    <property type="entry name" value="Radical_SAM_3-amino-3-carboxyp"/>
    <property type="match status" value="1"/>
</dbReference>
<comment type="function">
    <text evidence="10">Catalyzes the first step of diphthamide biosynthesis, i.e. the transfer of the 3-amino-3-carboxypropyl group from S-adenosyl-L-methionine (SAM) to the C2 position of the imidazole ring of the target histidine residue in translation elongation factor 2 (EF-2).</text>
</comment>
<dbReference type="GO" id="GO:0090560">
    <property type="term" value="F:2-(3-amino-3-carboxypropyl)histidine synthase activity"/>
    <property type="evidence" value="ECO:0007669"/>
    <property type="project" value="UniProtKB-UniRule"/>
</dbReference>
<dbReference type="STRING" id="1392998.ANME2D_01646"/>
<dbReference type="InterPro" id="IPR035435">
    <property type="entry name" value="DPH1/DPH2_euk_archaea"/>
</dbReference>
<keyword evidence="8 10" id="KW-0411">Iron-sulfur</keyword>
<dbReference type="GO" id="GO:0051539">
    <property type="term" value="F:4 iron, 4 sulfur cluster binding"/>
    <property type="evidence" value="ECO:0007669"/>
    <property type="project" value="UniProtKB-UniRule"/>
</dbReference>
<sequence>MSRVNIKSSSTKLYTSGKDITMERFELNLEYISEIIKDKNCKKVGLQFPEGLKRQAIDIARAIEEETGANVIISGNPCFGACDIDTILAGRVDMLFHFGHAGMGRHENVVFIEARSNIDVIPAVKAALPLLKTGNIGLVTTIQHVHKLGETCMFLKEHGKDCVIGKGDLRVVYPGQVLGCNFTAARVDCEEYLYIGSGFFHPLGVAIATGKRVIAADPYLNQAVEVAPEKFLRKRSGYIARAMDAKVFGIIVSTKSGQDRTELAWKLKENAKKHGKEGFIMMMDLVTPEQLLAFKGDAYVNTACPRITIDDAERFHAPVLTPQEFEIVLGERKWEDVEMDEIVEEDTRKGFIP</sequence>
<dbReference type="InterPro" id="IPR042265">
    <property type="entry name" value="DPH1/DPH2_3"/>
</dbReference>
<dbReference type="InterPro" id="IPR042264">
    <property type="entry name" value="DPH1/DPH2_2"/>
</dbReference>
<dbReference type="Gene3D" id="3.40.50.11840">
    <property type="entry name" value="Diphthamide synthesis DPH1/DPH2 domain 1"/>
    <property type="match status" value="1"/>
</dbReference>